<dbReference type="Gene3D" id="3.20.20.70">
    <property type="entry name" value="Aldolase class I"/>
    <property type="match status" value="1"/>
</dbReference>
<dbReference type="HOGENOM" id="CLU_757819_0_0_2"/>
<feature type="domain" description="Radical SAM core" evidence="5">
    <location>
        <begin position="35"/>
        <end position="191"/>
    </location>
</feature>
<evidence type="ECO:0000256" key="2">
    <source>
        <dbReference type="ARBA" id="ARBA00022723"/>
    </source>
</evidence>
<evidence type="ECO:0000313" key="7">
    <source>
        <dbReference type="Proteomes" id="UP000000391"/>
    </source>
</evidence>
<dbReference type="InterPro" id="IPR058240">
    <property type="entry name" value="rSAM_sf"/>
</dbReference>
<dbReference type="SFLD" id="SFLDS00029">
    <property type="entry name" value="Radical_SAM"/>
    <property type="match status" value="1"/>
</dbReference>
<dbReference type="Pfam" id="PF04055">
    <property type="entry name" value="Radical_SAM"/>
    <property type="match status" value="1"/>
</dbReference>
<dbReference type="RefSeq" id="WP_013193944.1">
    <property type="nucleotide sequence ID" value="NC_014253.1"/>
</dbReference>
<evidence type="ECO:0000313" key="6">
    <source>
        <dbReference type="EMBL" id="ADI73376.1"/>
    </source>
</evidence>
<name>D7E834_METEZ</name>
<evidence type="ECO:0000256" key="1">
    <source>
        <dbReference type="ARBA" id="ARBA00022691"/>
    </source>
</evidence>
<protein>
    <submittedName>
        <fullName evidence="6">Radical SAM domain protein</fullName>
    </submittedName>
</protein>
<dbReference type="GeneID" id="9346080"/>
<gene>
    <name evidence="6" type="ordered locus">Metev_0461</name>
</gene>
<keyword evidence="3" id="KW-0408">Iron</keyword>
<evidence type="ECO:0000259" key="5">
    <source>
        <dbReference type="Pfam" id="PF04055"/>
    </source>
</evidence>
<keyword evidence="1" id="KW-0949">S-adenosyl-L-methionine</keyword>
<evidence type="ECO:0000256" key="3">
    <source>
        <dbReference type="ARBA" id="ARBA00023004"/>
    </source>
</evidence>
<reference evidence="6 7" key="1">
    <citation type="submission" date="2010-06" db="EMBL/GenBank/DDBJ databases">
        <title>Complete sequence chromosome of Methanohalobium evestigatum Z-7303.</title>
        <authorList>
            <consortium name="US DOE Joint Genome Institute"/>
            <person name="Lucas S."/>
            <person name="Copeland A."/>
            <person name="Lapidus A."/>
            <person name="Cheng J.-F."/>
            <person name="Bruce D."/>
            <person name="Goodwin L."/>
            <person name="Pitluck S."/>
            <person name="Saunders E."/>
            <person name="Detter J.C."/>
            <person name="Han C."/>
            <person name="Tapia R."/>
            <person name="Land M."/>
            <person name="Hauser L."/>
            <person name="Kyrpides N."/>
            <person name="Mikhailova N."/>
            <person name="Sieprawska-Lupa M."/>
            <person name="Whitman W.B."/>
            <person name="Anderson I."/>
            <person name="Woyke T."/>
        </authorList>
    </citation>
    <scope>NUCLEOTIDE SEQUENCE [LARGE SCALE GENOMIC DNA]</scope>
    <source>
        <strain evidence="7">ATCC BAA-1072 / DSM 3721 / NBRC 107634 / OCM 161 / Z-7303</strain>
    </source>
</reference>
<keyword evidence="2" id="KW-0479">Metal-binding</keyword>
<dbReference type="EMBL" id="CP002069">
    <property type="protein sequence ID" value="ADI73376.1"/>
    <property type="molecule type" value="Genomic_DNA"/>
</dbReference>
<dbReference type="SUPFAM" id="SSF102114">
    <property type="entry name" value="Radical SAM enzymes"/>
    <property type="match status" value="1"/>
</dbReference>
<evidence type="ECO:0000256" key="4">
    <source>
        <dbReference type="ARBA" id="ARBA00023014"/>
    </source>
</evidence>
<dbReference type="InterPro" id="IPR013785">
    <property type="entry name" value="Aldolase_TIM"/>
</dbReference>
<dbReference type="KEGG" id="mev:Metev_0461"/>
<keyword evidence="4" id="KW-0411">Iron-sulfur</keyword>
<dbReference type="AlphaFoldDB" id="D7E834"/>
<dbReference type="InterPro" id="IPR007197">
    <property type="entry name" value="rSAM"/>
</dbReference>
<organism evidence="6 7">
    <name type="scientific">Methanohalobium evestigatum (strain ATCC BAA-1072 / DSM 3721 / NBRC 107634 / OCM 161 / Z-7303)</name>
    <dbReference type="NCBI Taxonomy" id="644295"/>
    <lineage>
        <taxon>Archaea</taxon>
        <taxon>Methanobacteriati</taxon>
        <taxon>Methanobacteriota</taxon>
        <taxon>Stenosarchaea group</taxon>
        <taxon>Methanomicrobia</taxon>
        <taxon>Methanosarcinales</taxon>
        <taxon>Methanosarcinaceae</taxon>
        <taxon>Methanohalobium</taxon>
    </lineage>
</organism>
<accession>D7E834</accession>
<sequence length="365" mass="41868">METELNFAIQRNSNSSLEPWEINNEGQHGALVLRYRDCNLSCYLCYFQPYAYLNRTTSRRPVTSSLETCVNQLNNLDRSIGWVRIQGGEPLLNDSRSKSTSILAGEVLNHIVSNNLSSYENPRIIIQTNGIWLGNASVDKIDEFVQKIVEYLENVGYGKIVLEISFKGSNREMANSYAKSINTTNVDDVLATQISGYNKLHESIKNNAWDNDINRLAIYPIAGFGPEINNPGIIPIQKIENSEYPIFHPDTWDENFSRVIDDFRNTLSTNESVYQDYLNSHGNKIPMESMEPRRFQSGWIARINDRPQLRAFAENNLRIIRAPRLNIFMNNIGFVPEADENLIQKVGELREVFYEADPKSHYPYL</sequence>
<keyword evidence="7" id="KW-1185">Reference proteome</keyword>
<dbReference type="Proteomes" id="UP000000391">
    <property type="component" value="Chromosome"/>
</dbReference>
<dbReference type="GO" id="GO:0046872">
    <property type="term" value="F:metal ion binding"/>
    <property type="evidence" value="ECO:0007669"/>
    <property type="project" value="UniProtKB-KW"/>
</dbReference>
<proteinExistence type="predicted"/>
<dbReference type="GO" id="GO:0051536">
    <property type="term" value="F:iron-sulfur cluster binding"/>
    <property type="evidence" value="ECO:0007669"/>
    <property type="project" value="UniProtKB-KW"/>
</dbReference>
<dbReference type="GO" id="GO:0003824">
    <property type="term" value="F:catalytic activity"/>
    <property type="evidence" value="ECO:0007669"/>
    <property type="project" value="InterPro"/>
</dbReference>